<accession>A0A0F8XA93</accession>
<gene>
    <name evidence="1" type="ORF">LCGC14_3050090</name>
</gene>
<dbReference type="Gene3D" id="1.25.40.10">
    <property type="entry name" value="Tetratricopeptide repeat domain"/>
    <property type="match status" value="1"/>
</dbReference>
<dbReference type="InterPro" id="IPR019734">
    <property type="entry name" value="TPR_rpt"/>
</dbReference>
<dbReference type="PROSITE" id="PS50005">
    <property type="entry name" value="TPR"/>
    <property type="match status" value="1"/>
</dbReference>
<organism evidence="1">
    <name type="scientific">marine sediment metagenome</name>
    <dbReference type="NCBI Taxonomy" id="412755"/>
    <lineage>
        <taxon>unclassified sequences</taxon>
        <taxon>metagenomes</taxon>
        <taxon>ecological metagenomes</taxon>
    </lineage>
</organism>
<dbReference type="EMBL" id="LAZR01064259">
    <property type="protein sequence ID" value="KKK57875.1"/>
    <property type="molecule type" value="Genomic_DNA"/>
</dbReference>
<dbReference type="InterPro" id="IPR011990">
    <property type="entry name" value="TPR-like_helical_dom_sf"/>
</dbReference>
<evidence type="ECO:0000313" key="1">
    <source>
        <dbReference type="EMBL" id="KKK57875.1"/>
    </source>
</evidence>
<dbReference type="Pfam" id="PF14559">
    <property type="entry name" value="TPR_19"/>
    <property type="match status" value="1"/>
</dbReference>
<reference evidence="1" key="1">
    <citation type="journal article" date="2015" name="Nature">
        <title>Complex archaea that bridge the gap between prokaryotes and eukaryotes.</title>
        <authorList>
            <person name="Spang A."/>
            <person name="Saw J.H."/>
            <person name="Jorgensen S.L."/>
            <person name="Zaremba-Niedzwiedzka K."/>
            <person name="Martijn J."/>
            <person name="Lind A.E."/>
            <person name="van Eijk R."/>
            <person name="Schleper C."/>
            <person name="Guy L."/>
            <person name="Ettema T.J."/>
        </authorList>
    </citation>
    <scope>NUCLEOTIDE SEQUENCE</scope>
</reference>
<feature type="non-terminal residue" evidence="1">
    <location>
        <position position="354"/>
    </location>
</feature>
<comment type="caution">
    <text evidence="1">The sequence shown here is derived from an EMBL/GenBank/DDBJ whole genome shotgun (WGS) entry which is preliminary data.</text>
</comment>
<dbReference type="AlphaFoldDB" id="A0A0F8XA93"/>
<feature type="non-terminal residue" evidence="1">
    <location>
        <position position="1"/>
    </location>
</feature>
<name>A0A0F8XA93_9ZZZZ</name>
<dbReference type="SUPFAM" id="SSF48452">
    <property type="entry name" value="TPR-like"/>
    <property type="match status" value="1"/>
</dbReference>
<dbReference type="SMART" id="SM00028">
    <property type="entry name" value="TPR"/>
    <property type="match status" value="2"/>
</dbReference>
<sequence length="354" mass="41754">EYIEKEVKLNNELIPYWKYVFYYLQDLSTCGVDKEIIEKNIITLLHQMALTFADREDYNAYKHGLRCYSTSLSVSIKPHNAKSFIPVSFAKNGMNFLTKIKKDDDFIINSTFKAFSPKEDLYYIQEAMKLLKNIINVRKSHFCNEESDDIYYCEEEKKPYYIPEDYTLISSSRSATSLNTLLRQADLHYQQANFDMAITFFQKVLQIDNTNESAILGLGYCYSELKKFDESIIFFKKYTKNNRAEYWKRAQYKLALCYYSKKDLKLTEGELAKLTKIFQNDNDSILTYARYLLANIKLMLNQQFFEESGKNDIKYIKATSKLLKKAEESSFEHPEIWFKLALVQIYLGHLEQAK</sequence>
<proteinExistence type="predicted"/>
<protein>
    <submittedName>
        <fullName evidence="1">Uncharacterized protein</fullName>
    </submittedName>
</protein>